<dbReference type="Pfam" id="PF00875">
    <property type="entry name" value="DNA_photolyase"/>
    <property type="match status" value="1"/>
</dbReference>
<comment type="similarity">
    <text evidence="1 8">Belongs to the DNA photolyase class-1 family.</text>
</comment>
<proteinExistence type="inferred from homology"/>
<dbReference type="GO" id="GO:0003677">
    <property type="term" value="F:DNA binding"/>
    <property type="evidence" value="ECO:0007669"/>
    <property type="project" value="TreeGrafter"/>
</dbReference>
<evidence type="ECO:0000256" key="6">
    <source>
        <dbReference type="PIRSR" id="PIRSR602081-1"/>
    </source>
</evidence>
<comment type="cofactor">
    <cofactor evidence="6 8">
        <name>FAD</name>
        <dbReference type="ChEBI" id="CHEBI:57692"/>
    </cofactor>
    <text evidence="6 8">Binds 1 FAD per subunit.</text>
</comment>
<sequence>MTQTKILLWFRNDLRLHDHEPLYVAVEKAQAASGQIVPLYCFDPRQFGQTSFGFPKTGAFRTQFLLESVADLRRSLQAIGSDLVLRRGLPEAVIPTLVKQLGITAVYYHREVTAEETRVETALQHALDALNVAFTSFWGHTLFHPDDLPFEVSQLPELFTHFRKQVEQQSTVQPTLRSPDKLPSLPEIEVGLLPQMAAFGLEVPTQDDRAVLVFKGGETGGFNRVNHYIWQHDCLKVYKETRNGMLGADYSSKFSAWLALGCLSPRYIYEQIQQYEAERVRNDSTYWLVFELLWRDYFRFVCAKHGNRVFRQSGLQDLNIAWKQDWQSFDRWRKGTTGFPLIDANMQELAATGYMSNRGRQNVASFLTKNLGIDWRMGAEWFESLLVDYDVCSNWGNWNYTAGVGNDARGFRFFNTLKQSKDYDPEGAYVKHWLPYLRALPASKVHEPWTLLPIEPI</sequence>
<keyword evidence="4 6" id="KW-0274">FAD</keyword>
<dbReference type="GO" id="GO:0000719">
    <property type="term" value="P:photoreactive repair"/>
    <property type="evidence" value="ECO:0007669"/>
    <property type="project" value="TreeGrafter"/>
</dbReference>
<feature type="domain" description="Photolyase/cryptochrome alpha/beta" evidence="9">
    <location>
        <begin position="4"/>
        <end position="142"/>
    </location>
</feature>
<dbReference type="InterPro" id="IPR014729">
    <property type="entry name" value="Rossmann-like_a/b/a_fold"/>
</dbReference>
<dbReference type="Pfam" id="PF03441">
    <property type="entry name" value="FAD_binding_7"/>
    <property type="match status" value="1"/>
</dbReference>
<evidence type="ECO:0000256" key="5">
    <source>
        <dbReference type="ARBA" id="ARBA00022991"/>
    </source>
</evidence>
<dbReference type="InterPro" id="IPR006050">
    <property type="entry name" value="DNA_photolyase_N"/>
</dbReference>
<dbReference type="Gene3D" id="1.10.579.10">
    <property type="entry name" value="DNA Cyclobutane Dipyrimidine Photolyase, subunit A, domain 3"/>
    <property type="match status" value="1"/>
</dbReference>
<comment type="function">
    <text evidence="8">May have a photoreceptor function.</text>
</comment>
<gene>
    <name evidence="10" type="ORF">C7B82_31140</name>
</gene>
<dbReference type="Gene3D" id="3.40.50.620">
    <property type="entry name" value="HUPs"/>
    <property type="match status" value="1"/>
</dbReference>
<feature type="binding site" evidence="6">
    <location>
        <begin position="251"/>
        <end position="255"/>
    </location>
    <ligand>
        <name>FAD</name>
        <dbReference type="ChEBI" id="CHEBI:57692"/>
    </ligand>
</feature>
<comment type="caution">
    <text evidence="10">The sequence shown here is derived from an EMBL/GenBank/DDBJ whole genome shotgun (WGS) entry which is preliminary data.</text>
</comment>
<dbReference type="SUPFAM" id="SSF48173">
    <property type="entry name" value="Cryptochrome/photolyase FAD-binding domain"/>
    <property type="match status" value="1"/>
</dbReference>
<protein>
    <recommendedName>
        <fullName evidence="2 8">Cryptochrome DASH</fullName>
    </recommendedName>
</protein>
<organism evidence="10 11">
    <name type="scientific">Stenomitos frigidus ULC18</name>
    <dbReference type="NCBI Taxonomy" id="2107698"/>
    <lineage>
        <taxon>Bacteria</taxon>
        <taxon>Bacillati</taxon>
        <taxon>Cyanobacteriota</taxon>
        <taxon>Cyanophyceae</taxon>
        <taxon>Leptolyngbyales</taxon>
        <taxon>Leptolyngbyaceae</taxon>
        <taxon>Stenomitos</taxon>
    </lineage>
</organism>
<reference evidence="11" key="1">
    <citation type="submission" date="2018-02" db="EMBL/GenBank/DDBJ databases">
        <authorList>
            <person name="Moore K."/>
            <person name="Momper L."/>
        </authorList>
    </citation>
    <scope>NUCLEOTIDE SEQUENCE [LARGE SCALE GENOMIC DNA]</scope>
    <source>
        <strain evidence="11">ULC18</strain>
    </source>
</reference>
<dbReference type="NCBIfam" id="TIGR02765">
    <property type="entry name" value="crypto_DASH"/>
    <property type="match status" value="1"/>
</dbReference>
<feature type="site" description="Electron transfer via tryptophanyl radical" evidence="7">
    <location>
        <position position="322"/>
    </location>
</feature>
<dbReference type="SUPFAM" id="SSF52425">
    <property type="entry name" value="Cryptochrome/photolyase, N-terminal domain"/>
    <property type="match status" value="1"/>
</dbReference>
<dbReference type="PRINTS" id="PR00147">
    <property type="entry name" value="DNAPHOTLYASE"/>
</dbReference>
<comment type="cofactor">
    <cofactor evidence="8">
        <name>(6R)-5,10-methylene-5,6,7,8-tetrahydrofolate</name>
        <dbReference type="ChEBI" id="CHEBI:15636"/>
    </cofactor>
    <text evidence="8">Binds 1 5,10-methenyltetrahydrofolate (MTHF) per subunit.</text>
</comment>
<dbReference type="RefSeq" id="WP_106261243.1">
    <property type="nucleotide sequence ID" value="NZ_CAWNSW010000121.1"/>
</dbReference>
<evidence type="ECO:0000256" key="3">
    <source>
        <dbReference type="ARBA" id="ARBA00022630"/>
    </source>
</evidence>
<feature type="site" description="Electron transfer via tryptophanyl radical" evidence="7">
    <location>
        <position position="375"/>
    </location>
</feature>
<evidence type="ECO:0000256" key="2">
    <source>
        <dbReference type="ARBA" id="ARBA00017881"/>
    </source>
</evidence>
<dbReference type="EMBL" id="PVWK01000167">
    <property type="protein sequence ID" value="PSB23436.1"/>
    <property type="molecule type" value="Genomic_DNA"/>
</dbReference>
<dbReference type="Proteomes" id="UP000239576">
    <property type="component" value="Unassembled WGS sequence"/>
</dbReference>
<feature type="binding site" evidence="6">
    <location>
        <begin position="388"/>
        <end position="390"/>
    </location>
    <ligand>
        <name>FAD</name>
        <dbReference type="ChEBI" id="CHEBI:57692"/>
    </ligand>
</feature>
<dbReference type="PANTHER" id="PTHR11455">
    <property type="entry name" value="CRYPTOCHROME"/>
    <property type="match status" value="1"/>
</dbReference>
<dbReference type="GO" id="GO:0071949">
    <property type="term" value="F:FAD binding"/>
    <property type="evidence" value="ECO:0007669"/>
    <property type="project" value="TreeGrafter"/>
</dbReference>
<dbReference type="AlphaFoldDB" id="A0A2T1DSE5"/>
<dbReference type="PROSITE" id="PS51645">
    <property type="entry name" value="PHR_CRY_ALPHA_BETA"/>
    <property type="match status" value="1"/>
</dbReference>
<dbReference type="Gene3D" id="1.25.40.80">
    <property type="match status" value="1"/>
</dbReference>
<accession>A0A2T1DSE5</accession>
<evidence type="ECO:0000259" key="9">
    <source>
        <dbReference type="PROSITE" id="PS51645"/>
    </source>
</evidence>
<evidence type="ECO:0000256" key="8">
    <source>
        <dbReference type="RuleBase" id="RU367151"/>
    </source>
</evidence>
<dbReference type="InterPro" id="IPR005101">
    <property type="entry name" value="Cryptochr/Photolyase_FAD-bd"/>
</dbReference>
<name>A0A2T1DSE5_9CYAN</name>
<keyword evidence="3 6" id="KW-0285">Flavoprotein</keyword>
<dbReference type="PANTHER" id="PTHR11455:SF22">
    <property type="entry name" value="CRYPTOCHROME DASH"/>
    <property type="match status" value="1"/>
</dbReference>
<dbReference type="InterPro" id="IPR036134">
    <property type="entry name" value="Crypto/Photolyase_FAD-like_sf"/>
</dbReference>
<dbReference type="InterPro" id="IPR014133">
    <property type="entry name" value="Cry_DASH"/>
</dbReference>
<keyword evidence="5 8" id="KW-0157">Chromophore</keyword>
<evidence type="ECO:0000313" key="10">
    <source>
        <dbReference type="EMBL" id="PSB23436.1"/>
    </source>
</evidence>
<dbReference type="OrthoDB" id="9772484at2"/>
<feature type="binding site" evidence="6">
    <location>
        <begin position="291"/>
        <end position="298"/>
    </location>
    <ligand>
        <name>FAD</name>
        <dbReference type="ChEBI" id="CHEBI:57692"/>
    </ligand>
</feature>
<keyword evidence="11" id="KW-1185">Reference proteome</keyword>
<dbReference type="GO" id="GO:0003913">
    <property type="term" value="F:DNA photolyase activity"/>
    <property type="evidence" value="ECO:0007669"/>
    <property type="project" value="InterPro"/>
</dbReference>
<reference evidence="10 11" key="2">
    <citation type="submission" date="2018-03" db="EMBL/GenBank/DDBJ databases">
        <title>The ancient ancestry and fast evolution of plastids.</title>
        <authorList>
            <person name="Moore K.R."/>
            <person name="Magnabosco C."/>
            <person name="Momper L."/>
            <person name="Gold D.A."/>
            <person name="Bosak T."/>
            <person name="Fournier G.P."/>
        </authorList>
    </citation>
    <scope>NUCLEOTIDE SEQUENCE [LARGE SCALE GENOMIC DNA]</scope>
    <source>
        <strain evidence="10 11">ULC18</strain>
    </source>
</reference>
<dbReference type="InterPro" id="IPR036155">
    <property type="entry name" value="Crypto/Photolyase_N_sf"/>
</dbReference>
<evidence type="ECO:0000313" key="11">
    <source>
        <dbReference type="Proteomes" id="UP000239576"/>
    </source>
</evidence>
<evidence type="ECO:0000256" key="4">
    <source>
        <dbReference type="ARBA" id="ARBA00022827"/>
    </source>
</evidence>
<evidence type="ECO:0000256" key="7">
    <source>
        <dbReference type="PIRSR" id="PIRSR602081-2"/>
    </source>
</evidence>
<dbReference type="InterPro" id="IPR002081">
    <property type="entry name" value="Cryptochrome/DNA_photolyase_1"/>
</dbReference>
<feature type="binding site" evidence="6">
    <location>
        <position position="238"/>
    </location>
    <ligand>
        <name>FAD</name>
        <dbReference type="ChEBI" id="CHEBI:57692"/>
    </ligand>
</feature>
<evidence type="ECO:0000256" key="1">
    <source>
        <dbReference type="ARBA" id="ARBA00005862"/>
    </source>
</evidence>
<feature type="site" description="Electron transfer via tryptophanyl radical" evidence="7">
    <location>
        <position position="398"/>
    </location>
</feature>